<dbReference type="GO" id="GO:0000030">
    <property type="term" value="F:mannosyltransferase activity"/>
    <property type="evidence" value="ECO:0007669"/>
    <property type="project" value="TreeGrafter"/>
</dbReference>
<dbReference type="Gene3D" id="3.90.550.20">
    <property type="match status" value="1"/>
</dbReference>
<dbReference type="SUPFAM" id="SSF53448">
    <property type="entry name" value="Nucleotide-diphospho-sugar transferases"/>
    <property type="match status" value="1"/>
</dbReference>
<dbReference type="PANTHER" id="PTHR32385:SF15">
    <property type="entry name" value="INOSITOL PHOSPHOCERAMIDE MANNOSYLTRANSFERASE 1"/>
    <property type="match status" value="1"/>
</dbReference>
<dbReference type="InterPro" id="IPR051706">
    <property type="entry name" value="Glycosyltransferase_domain"/>
</dbReference>
<dbReference type="RefSeq" id="WP_141098547.1">
    <property type="nucleotide sequence ID" value="NZ_FYDG01000031.1"/>
</dbReference>
<dbReference type="AlphaFoldDB" id="A0A212SEK4"/>
<dbReference type="InterPro" id="IPR029044">
    <property type="entry name" value="Nucleotide-diphossugar_trans"/>
</dbReference>
<sequence>MKLLERLKQQLDASDFNKFVNVADSLKEVDTQSLYPLFCKAFTFEAIRKQTPNGETAEIPARIIQFWDQRVPPDDVLKCISQWREIDGFEHIMFDQHMAGTYIGATYGPTEIEAFEYCHHPAMRCDYFRLAYLAQYGGIYIDADNVPGRRHLRELLDGRGGLKLQFLCAGNNEMVSRERILTNTENKNLWRYYFNNDPIITKPNHPVIIRALRRATKEILLCKERREKASIHWVTGPDNLSLVLFDEFMHCIKTDSDFDFCGIEDWNAYGCQLWKLDYRGTDRDWRSGKSV</sequence>
<gene>
    <name evidence="2" type="ORF">SAMN06265338_1319</name>
</gene>
<dbReference type="Pfam" id="PF04488">
    <property type="entry name" value="Gly_transf_sug"/>
    <property type="match status" value="1"/>
</dbReference>
<evidence type="ECO:0000313" key="3">
    <source>
        <dbReference type="Proteomes" id="UP000198418"/>
    </source>
</evidence>
<evidence type="ECO:0000313" key="2">
    <source>
        <dbReference type="EMBL" id="SNB83887.1"/>
    </source>
</evidence>
<organism evidence="2 3">
    <name type="scientific">Rhodoblastus acidophilus</name>
    <name type="common">Rhodopseudomonas acidophila</name>
    <dbReference type="NCBI Taxonomy" id="1074"/>
    <lineage>
        <taxon>Bacteria</taxon>
        <taxon>Pseudomonadati</taxon>
        <taxon>Pseudomonadota</taxon>
        <taxon>Alphaproteobacteria</taxon>
        <taxon>Hyphomicrobiales</taxon>
        <taxon>Rhodoblastaceae</taxon>
        <taxon>Rhodoblastus</taxon>
    </lineage>
</organism>
<dbReference type="Proteomes" id="UP000198418">
    <property type="component" value="Unassembled WGS sequence"/>
</dbReference>
<dbReference type="GO" id="GO:0016020">
    <property type="term" value="C:membrane"/>
    <property type="evidence" value="ECO:0007669"/>
    <property type="project" value="GOC"/>
</dbReference>
<dbReference type="InterPro" id="IPR007577">
    <property type="entry name" value="GlycoTrfase_DXD_sugar-bd_CS"/>
</dbReference>
<dbReference type="PANTHER" id="PTHR32385">
    <property type="entry name" value="MANNOSYL PHOSPHORYLINOSITOL CERAMIDE SYNTHASE"/>
    <property type="match status" value="1"/>
</dbReference>
<reference evidence="3" key="1">
    <citation type="submission" date="2017-06" db="EMBL/GenBank/DDBJ databases">
        <authorList>
            <person name="Varghese N."/>
            <person name="Submissions S."/>
        </authorList>
    </citation>
    <scope>NUCLEOTIDE SEQUENCE [LARGE SCALE GENOMIC DNA]</scope>
    <source>
        <strain evidence="3">DSM 137</strain>
    </source>
</reference>
<protein>
    <submittedName>
        <fullName evidence="2">Glycosyltransferase sugar-binding region containing DXD motif-containing protein</fullName>
    </submittedName>
</protein>
<dbReference type="EMBL" id="FYDG01000031">
    <property type="protein sequence ID" value="SNB83887.1"/>
    <property type="molecule type" value="Genomic_DNA"/>
</dbReference>
<dbReference type="OrthoDB" id="146908at2"/>
<evidence type="ECO:0000256" key="1">
    <source>
        <dbReference type="ARBA" id="ARBA00022679"/>
    </source>
</evidence>
<name>A0A212SEK4_RHOAC</name>
<keyword evidence="3" id="KW-1185">Reference proteome</keyword>
<dbReference type="GO" id="GO:0051999">
    <property type="term" value="P:mannosyl-inositol phosphorylceramide biosynthetic process"/>
    <property type="evidence" value="ECO:0007669"/>
    <property type="project" value="TreeGrafter"/>
</dbReference>
<proteinExistence type="predicted"/>
<accession>A0A212SEK4</accession>
<keyword evidence="1 2" id="KW-0808">Transferase</keyword>